<feature type="non-terminal residue" evidence="2">
    <location>
        <position position="86"/>
    </location>
</feature>
<name>A0A2M7W3W1_9BACT</name>
<dbReference type="SUPFAM" id="SSF56300">
    <property type="entry name" value="Metallo-dependent phosphatases"/>
    <property type="match status" value="1"/>
</dbReference>
<evidence type="ECO:0000313" key="3">
    <source>
        <dbReference type="Proteomes" id="UP000230137"/>
    </source>
</evidence>
<dbReference type="GO" id="GO:0016787">
    <property type="term" value="F:hydrolase activity"/>
    <property type="evidence" value="ECO:0007669"/>
    <property type="project" value="InterPro"/>
</dbReference>
<dbReference type="Pfam" id="PF00149">
    <property type="entry name" value="Metallophos"/>
    <property type="match status" value="1"/>
</dbReference>
<dbReference type="Proteomes" id="UP000230137">
    <property type="component" value="Unassembled WGS sequence"/>
</dbReference>
<protein>
    <recommendedName>
        <fullName evidence="1">Calcineurin-like phosphoesterase domain-containing protein</fullName>
    </recommendedName>
</protein>
<reference evidence="3" key="1">
    <citation type="submission" date="2017-09" db="EMBL/GenBank/DDBJ databases">
        <title>Depth-based differentiation of microbial function through sediment-hosted aquifers and enrichment of novel symbionts in the deep terrestrial subsurface.</title>
        <authorList>
            <person name="Probst A.J."/>
            <person name="Ladd B."/>
            <person name="Jarett J.K."/>
            <person name="Geller-Mcgrath D.E."/>
            <person name="Sieber C.M.K."/>
            <person name="Emerson J.B."/>
            <person name="Anantharaman K."/>
            <person name="Thomas B.C."/>
            <person name="Malmstrom R."/>
            <person name="Stieglmeier M."/>
            <person name="Klingl A."/>
            <person name="Woyke T."/>
            <person name="Ryan C.M."/>
            <person name="Banfield J.F."/>
        </authorList>
    </citation>
    <scope>NUCLEOTIDE SEQUENCE [LARGE SCALE GENOMIC DNA]</scope>
</reference>
<organism evidence="2 3">
    <name type="scientific">Candidatus Berkelbacteria bacterium CG_4_10_14_0_2_um_filter_35_9_33_12</name>
    <dbReference type="NCBI Taxonomy" id="1974499"/>
    <lineage>
        <taxon>Bacteria</taxon>
        <taxon>Candidatus Berkelbacteria</taxon>
    </lineage>
</organism>
<accession>A0A2M7W3W1</accession>
<dbReference type="AlphaFoldDB" id="A0A2M7W3W1"/>
<dbReference type="Gene3D" id="3.60.21.10">
    <property type="match status" value="1"/>
</dbReference>
<sequence>MESIKKILIVSDLHGQKFTLELVKKYLEKNKIDAVFCCGDLCNRYDPKAFKFAKEFVELIKNIYNLPLLVVHGNQEPEDVLKLFNQ</sequence>
<dbReference type="InterPro" id="IPR004843">
    <property type="entry name" value="Calcineurin-like_PHP"/>
</dbReference>
<comment type="caution">
    <text evidence="2">The sequence shown here is derived from an EMBL/GenBank/DDBJ whole genome shotgun (WGS) entry which is preliminary data.</text>
</comment>
<gene>
    <name evidence="2" type="ORF">COX60_02270</name>
</gene>
<dbReference type="EMBL" id="PFQF01000032">
    <property type="protein sequence ID" value="PJA20248.1"/>
    <property type="molecule type" value="Genomic_DNA"/>
</dbReference>
<dbReference type="InterPro" id="IPR029052">
    <property type="entry name" value="Metallo-depent_PP-like"/>
</dbReference>
<evidence type="ECO:0000259" key="1">
    <source>
        <dbReference type="Pfam" id="PF00149"/>
    </source>
</evidence>
<evidence type="ECO:0000313" key="2">
    <source>
        <dbReference type="EMBL" id="PJA20248.1"/>
    </source>
</evidence>
<proteinExistence type="predicted"/>
<feature type="domain" description="Calcineurin-like phosphoesterase" evidence="1">
    <location>
        <begin position="6"/>
        <end position="76"/>
    </location>
</feature>